<name>A0A0D2GA22_9BACT</name>
<evidence type="ECO:0000313" key="5">
    <source>
        <dbReference type="Proteomes" id="UP000032233"/>
    </source>
</evidence>
<evidence type="ECO:0000259" key="3">
    <source>
        <dbReference type="PROSITE" id="PS51186"/>
    </source>
</evidence>
<dbReference type="EMBL" id="AZAC01000045">
    <property type="protein sequence ID" value="KIX11717.1"/>
    <property type="molecule type" value="Genomic_DNA"/>
</dbReference>
<evidence type="ECO:0000256" key="1">
    <source>
        <dbReference type="ARBA" id="ARBA00022679"/>
    </source>
</evidence>
<dbReference type="EC" id="2.3.1.1" evidence="4"/>
<keyword evidence="5" id="KW-1185">Reference proteome</keyword>
<dbReference type="InterPro" id="IPR000182">
    <property type="entry name" value="GNAT_dom"/>
</dbReference>
<dbReference type="PROSITE" id="PS51186">
    <property type="entry name" value="GNAT"/>
    <property type="match status" value="1"/>
</dbReference>
<dbReference type="STRING" id="1429043.X474_22740"/>
<reference evidence="4 5" key="1">
    <citation type="submission" date="2013-11" db="EMBL/GenBank/DDBJ databases">
        <title>Metagenomic analysis of a methanogenic consortium involved in long chain n-alkane degradation.</title>
        <authorList>
            <person name="Davidova I.A."/>
            <person name="Callaghan A.V."/>
            <person name="Wawrik B."/>
            <person name="Pruitt S."/>
            <person name="Marks C."/>
            <person name="Duncan K.E."/>
            <person name="Suflita J.M."/>
        </authorList>
    </citation>
    <scope>NUCLEOTIDE SEQUENCE [LARGE SCALE GENOMIC DNA]</scope>
    <source>
        <strain evidence="4 5">SPR</strain>
    </source>
</reference>
<keyword evidence="1 4" id="KW-0808">Transferase</keyword>
<evidence type="ECO:0000256" key="2">
    <source>
        <dbReference type="ARBA" id="ARBA00023315"/>
    </source>
</evidence>
<dbReference type="NCBIfam" id="NF005840">
    <property type="entry name" value="PRK07757.1"/>
    <property type="match status" value="1"/>
</dbReference>
<dbReference type="AlphaFoldDB" id="A0A0D2GA22"/>
<comment type="caution">
    <text evidence="4">The sequence shown here is derived from an EMBL/GenBank/DDBJ whole genome shotgun (WGS) entry which is preliminary data.</text>
</comment>
<dbReference type="PANTHER" id="PTHR43626:SF4">
    <property type="entry name" value="GCN5-RELATED N-ACETYLTRANSFERASE 2, CHLOROPLASTIC"/>
    <property type="match status" value="1"/>
</dbReference>
<dbReference type="OrthoDB" id="9793138at2"/>
<dbReference type="Pfam" id="PF13508">
    <property type="entry name" value="Acetyltransf_7"/>
    <property type="match status" value="1"/>
</dbReference>
<dbReference type="PANTHER" id="PTHR43626">
    <property type="entry name" value="ACYL-COA N-ACYLTRANSFERASE"/>
    <property type="match status" value="1"/>
</dbReference>
<dbReference type="GO" id="GO:0005737">
    <property type="term" value="C:cytoplasm"/>
    <property type="evidence" value="ECO:0007669"/>
    <property type="project" value="TreeGrafter"/>
</dbReference>
<keyword evidence="2 4" id="KW-0012">Acyltransferase</keyword>
<dbReference type="GO" id="GO:0008080">
    <property type="term" value="F:N-acetyltransferase activity"/>
    <property type="evidence" value="ECO:0007669"/>
    <property type="project" value="InterPro"/>
</dbReference>
<protein>
    <submittedName>
        <fullName evidence="4">Acetyltransferase</fullName>
        <ecNumber evidence="4">2.3.1.1</ecNumber>
    </submittedName>
</protein>
<dbReference type="CDD" id="cd04301">
    <property type="entry name" value="NAT_SF"/>
    <property type="match status" value="1"/>
</dbReference>
<dbReference type="Gene3D" id="3.40.630.30">
    <property type="match status" value="1"/>
</dbReference>
<evidence type="ECO:0000313" key="4">
    <source>
        <dbReference type="EMBL" id="KIX11717.1"/>
    </source>
</evidence>
<gene>
    <name evidence="4" type="ORF">X474_22740</name>
</gene>
<accession>A0A0D2GA22</accession>
<feature type="domain" description="N-acetyltransferase" evidence="3">
    <location>
        <begin position="1"/>
        <end position="152"/>
    </location>
</feature>
<organism evidence="4 5">
    <name type="scientific">Dethiosulfatarculus sandiegensis</name>
    <dbReference type="NCBI Taxonomy" id="1429043"/>
    <lineage>
        <taxon>Bacteria</taxon>
        <taxon>Pseudomonadati</taxon>
        <taxon>Thermodesulfobacteriota</taxon>
        <taxon>Desulfarculia</taxon>
        <taxon>Desulfarculales</taxon>
        <taxon>Desulfarculaceae</taxon>
        <taxon>Dethiosulfatarculus</taxon>
    </lineage>
</organism>
<sequence>MIRKAMQSDVLFIHGLLADYAAKGIVIARPISRIYDALRDFFVAEDEKGRRVGCCALSIIWENTCEVRSLVVAPQYQGQGWGGRLVRACLEEAIELKFHRIFTLTLETGFFASLGFKEVDKKELPHKIWTDCINCIKFPDACDETAMILDLPKQGD</sequence>
<proteinExistence type="predicted"/>
<dbReference type="InParanoid" id="A0A0D2GA22"/>
<dbReference type="SUPFAM" id="SSF55729">
    <property type="entry name" value="Acyl-CoA N-acyltransferases (Nat)"/>
    <property type="match status" value="1"/>
</dbReference>
<dbReference type="InterPro" id="IPR016181">
    <property type="entry name" value="Acyl_CoA_acyltransferase"/>
</dbReference>
<dbReference type="InterPro" id="IPR045039">
    <property type="entry name" value="NSI-like"/>
</dbReference>
<dbReference type="Proteomes" id="UP000032233">
    <property type="component" value="Unassembled WGS sequence"/>
</dbReference>